<feature type="region of interest" description="Disordered" evidence="2">
    <location>
        <begin position="1"/>
        <end position="24"/>
    </location>
</feature>
<dbReference type="InterPro" id="IPR008794">
    <property type="entry name" value="Pro_racemase_fam"/>
</dbReference>
<dbReference type="Pfam" id="PF05544">
    <property type="entry name" value="Pro_racemase"/>
    <property type="match status" value="1"/>
</dbReference>
<dbReference type="AlphaFoldDB" id="A0A7C4QMV5"/>
<sequence>MHRISVVDTHTGGEPTRVVIGGGPDLGGGSLAERRARFVAEFDHFRSAIVNEPRGSDVMVGALLVPPDDPQCQVGVIYFNNVGVIGMCGHGTMGVAVALGHLGRLPRGQHRFATPVGSIVVEYDGRNRVALENVPAYRFRSGVAVDVPGYGAVVGDVAWGGNWFFLVEMPDQELHVGRAAELTDLATRIRRALAAQHITGEHGAEIDHVELCGPPRAAAHHGRNFVLCPGLAYDRSPCGTGTSAKLACLAADGKLAEGAVWRQESIVGSVFEASYRREGERLIPRLVGTAYVTGEATLLLDENDPFAWGIRGDGTAIGRGE</sequence>
<organism evidence="3">
    <name type="scientific">Schlesneria paludicola</name>
    <dbReference type="NCBI Taxonomy" id="360056"/>
    <lineage>
        <taxon>Bacteria</taxon>
        <taxon>Pseudomonadati</taxon>
        <taxon>Planctomycetota</taxon>
        <taxon>Planctomycetia</taxon>
        <taxon>Planctomycetales</taxon>
        <taxon>Planctomycetaceae</taxon>
        <taxon>Schlesneria</taxon>
    </lineage>
</organism>
<dbReference type="FunFam" id="3.10.310.10:FF:000003">
    <property type="entry name" value="Proline racemase"/>
    <property type="match status" value="1"/>
</dbReference>
<dbReference type="PANTHER" id="PTHR33442">
    <property type="entry name" value="TRANS-3-HYDROXY-L-PROLINE DEHYDRATASE"/>
    <property type="match status" value="1"/>
</dbReference>
<name>A0A7C4QMV5_9PLAN</name>
<evidence type="ECO:0000256" key="1">
    <source>
        <dbReference type="ARBA" id="ARBA00007529"/>
    </source>
</evidence>
<accession>A0A7C4QMV5</accession>
<protein>
    <submittedName>
        <fullName evidence="3">Hydroxyproline-2-epimerase</fullName>
    </submittedName>
</protein>
<dbReference type="SUPFAM" id="SSF54506">
    <property type="entry name" value="Diaminopimelate epimerase-like"/>
    <property type="match status" value="1"/>
</dbReference>
<evidence type="ECO:0000256" key="2">
    <source>
        <dbReference type="SAM" id="MobiDB-lite"/>
    </source>
</evidence>
<proteinExistence type="inferred from homology"/>
<gene>
    <name evidence="3" type="ORF">ENS64_07560</name>
</gene>
<dbReference type="PANTHER" id="PTHR33442:SF1">
    <property type="entry name" value="TRANS-3-HYDROXY-L-PROLINE DEHYDRATASE"/>
    <property type="match status" value="1"/>
</dbReference>
<comment type="caution">
    <text evidence="3">The sequence shown here is derived from an EMBL/GenBank/DDBJ whole genome shotgun (WGS) entry which is preliminary data.</text>
</comment>
<evidence type="ECO:0000313" key="3">
    <source>
        <dbReference type="EMBL" id="HGT39107.1"/>
    </source>
</evidence>
<dbReference type="EMBL" id="DSVQ01000012">
    <property type="protein sequence ID" value="HGT39107.1"/>
    <property type="molecule type" value="Genomic_DNA"/>
</dbReference>
<dbReference type="Gene3D" id="3.10.310.10">
    <property type="entry name" value="Diaminopimelate Epimerase, Chain A, domain 1"/>
    <property type="match status" value="2"/>
</dbReference>
<reference evidence="3" key="1">
    <citation type="journal article" date="2020" name="mSystems">
        <title>Genome- and Community-Level Interaction Insights into Carbon Utilization and Element Cycling Functions of Hydrothermarchaeota in Hydrothermal Sediment.</title>
        <authorList>
            <person name="Zhou Z."/>
            <person name="Liu Y."/>
            <person name="Xu W."/>
            <person name="Pan J."/>
            <person name="Luo Z.H."/>
            <person name="Li M."/>
        </authorList>
    </citation>
    <scope>NUCLEOTIDE SEQUENCE [LARGE SCALE GENOMIC DNA]</scope>
    <source>
        <strain evidence="3">SpSt-508</strain>
    </source>
</reference>
<dbReference type="PIRSF" id="PIRSF029792">
    <property type="entry name" value="Pro_racemase"/>
    <property type="match status" value="1"/>
</dbReference>
<comment type="similarity">
    <text evidence="1">Belongs to the proline racemase family.</text>
</comment>
<dbReference type="SFLD" id="SFLDS00028">
    <property type="entry name" value="Proline_Racemase"/>
    <property type="match status" value="1"/>
</dbReference>